<dbReference type="Proteomes" id="UP000019426">
    <property type="component" value="Chromosome M2/40_rep1"/>
</dbReference>
<keyword evidence="1" id="KW-1133">Transmembrane helix</keyword>
<feature type="transmembrane region" description="Helical" evidence="1">
    <location>
        <begin position="6"/>
        <end position="28"/>
    </location>
</feature>
<evidence type="ECO:0000313" key="3">
    <source>
        <dbReference type="Proteomes" id="UP000019426"/>
    </source>
</evidence>
<dbReference type="KEGG" id="clt:CM240_2190"/>
<gene>
    <name evidence="2" type="ORF">CM240_2190</name>
</gene>
<accession>W6RXZ6</accession>
<dbReference type="STRING" id="1216932.CM240_2190"/>
<organism evidence="2 3">
    <name type="scientific">Clostridium bornimense</name>
    <dbReference type="NCBI Taxonomy" id="1216932"/>
    <lineage>
        <taxon>Bacteria</taxon>
        <taxon>Bacillati</taxon>
        <taxon>Bacillota</taxon>
        <taxon>Clostridia</taxon>
        <taxon>Eubacteriales</taxon>
        <taxon>Clostridiaceae</taxon>
        <taxon>Clostridium</taxon>
    </lineage>
</organism>
<dbReference type="HOGENOM" id="CLU_200314_0_0_9"/>
<proteinExistence type="predicted"/>
<evidence type="ECO:0000256" key="1">
    <source>
        <dbReference type="SAM" id="Phobius"/>
    </source>
</evidence>
<keyword evidence="1" id="KW-0812">Transmembrane</keyword>
<reference evidence="2 3" key="1">
    <citation type="submission" date="2013-11" db="EMBL/GenBank/DDBJ databases">
        <title>Complete genome sequence of Clostridum sp. M2/40.</title>
        <authorList>
            <person name="Wibberg D."/>
            <person name="Puehler A."/>
            <person name="Schlueter A."/>
        </authorList>
    </citation>
    <scope>NUCLEOTIDE SEQUENCE [LARGE SCALE GENOMIC DNA]</scope>
    <source>
        <strain evidence="3">M2/40</strain>
    </source>
</reference>
<sequence length="61" mass="7393">MLTVLFYILIVISLLTFCIISIWSFVLFNKFYNQIKYKNYLLEKLNQNISLLIKNKKDEDQ</sequence>
<dbReference type="AlphaFoldDB" id="W6RXZ6"/>
<keyword evidence="1" id="KW-0472">Membrane</keyword>
<protein>
    <submittedName>
        <fullName evidence="2">Putative membrane protein</fullName>
    </submittedName>
</protein>
<keyword evidence="3" id="KW-1185">Reference proteome</keyword>
<name>W6RXZ6_9CLOT</name>
<dbReference type="EMBL" id="HG917868">
    <property type="protein sequence ID" value="CDM69333.1"/>
    <property type="molecule type" value="Genomic_DNA"/>
</dbReference>
<evidence type="ECO:0000313" key="2">
    <source>
        <dbReference type="EMBL" id="CDM69333.1"/>
    </source>
</evidence>